<dbReference type="PROSITE" id="PS51186">
    <property type="entry name" value="GNAT"/>
    <property type="match status" value="1"/>
</dbReference>
<dbReference type="Proteomes" id="UP001240250">
    <property type="component" value="Unassembled WGS sequence"/>
</dbReference>
<reference evidence="4 5" key="1">
    <citation type="submission" date="2023-07" db="EMBL/GenBank/DDBJ databases">
        <title>Sequencing the genomes of 1000 actinobacteria strains.</title>
        <authorList>
            <person name="Klenk H.-P."/>
        </authorList>
    </citation>
    <scope>NUCLEOTIDE SEQUENCE [LARGE SCALE GENOMIC DNA]</scope>
    <source>
        <strain evidence="4 5">DSM 14785</strain>
    </source>
</reference>
<keyword evidence="5" id="KW-1185">Reference proteome</keyword>
<evidence type="ECO:0000259" key="3">
    <source>
        <dbReference type="PROSITE" id="PS51186"/>
    </source>
</evidence>
<evidence type="ECO:0000313" key="5">
    <source>
        <dbReference type="Proteomes" id="UP001240250"/>
    </source>
</evidence>
<dbReference type="InterPro" id="IPR000182">
    <property type="entry name" value="GNAT_dom"/>
</dbReference>
<name>A0ABU0GJ46_9CELL</name>
<gene>
    <name evidence="4" type="ORF">JO380_001785</name>
</gene>
<feature type="domain" description="N-acetyltransferase" evidence="3">
    <location>
        <begin position="1"/>
        <end position="162"/>
    </location>
</feature>
<dbReference type="InterPro" id="IPR016181">
    <property type="entry name" value="Acyl_CoA_acyltransferase"/>
</dbReference>
<dbReference type="PANTHER" id="PTHR43877">
    <property type="entry name" value="AMINOALKYLPHOSPHONATE N-ACETYLTRANSFERASE-RELATED-RELATED"/>
    <property type="match status" value="1"/>
</dbReference>
<dbReference type="Gene3D" id="3.40.630.30">
    <property type="match status" value="1"/>
</dbReference>
<protein>
    <submittedName>
        <fullName evidence="4">GNAT superfamily N-acetyltransferase</fullName>
    </submittedName>
</protein>
<dbReference type="RefSeq" id="WP_070320042.1">
    <property type="nucleotide sequence ID" value="NZ_CP194061.1"/>
</dbReference>
<dbReference type="CDD" id="cd04301">
    <property type="entry name" value="NAT_SF"/>
    <property type="match status" value="1"/>
</dbReference>
<evidence type="ECO:0000313" key="4">
    <source>
        <dbReference type="EMBL" id="MDQ0425404.1"/>
    </source>
</evidence>
<proteinExistence type="predicted"/>
<dbReference type="SUPFAM" id="SSF55729">
    <property type="entry name" value="Acyl-CoA N-acyltransferases (Nat)"/>
    <property type="match status" value="1"/>
</dbReference>
<dbReference type="EMBL" id="JAUSVM010000001">
    <property type="protein sequence ID" value="MDQ0425404.1"/>
    <property type="molecule type" value="Genomic_DNA"/>
</dbReference>
<keyword evidence="1" id="KW-0808">Transferase</keyword>
<organism evidence="4 5">
    <name type="scientific">Cellulomonas iranensis</name>
    <dbReference type="NCBI Taxonomy" id="76862"/>
    <lineage>
        <taxon>Bacteria</taxon>
        <taxon>Bacillati</taxon>
        <taxon>Actinomycetota</taxon>
        <taxon>Actinomycetes</taxon>
        <taxon>Micrococcales</taxon>
        <taxon>Cellulomonadaceae</taxon>
        <taxon>Cellulomonas</taxon>
    </lineage>
</organism>
<sequence length="165" mass="18342">MDLRPEPAAPADAPAIHALRRTLEDWMAERAIDQWPVGSLPADRVAAQVARGEWWVVRDADGVRGTLRVLDTDPEFWGEDDTPALYLHGLMVARRASGTGLGRALVEWAHARARDAGRPWLRLDHRASNPHLDDVYRSWGFEAVAETDRPGFAVVLMQRPVPPAA</sequence>
<dbReference type="Pfam" id="PF00583">
    <property type="entry name" value="Acetyltransf_1"/>
    <property type="match status" value="1"/>
</dbReference>
<evidence type="ECO:0000256" key="1">
    <source>
        <dbReference type="ARBA" id="ARBA00022679"/>
    </source>
</evidence>
<comment type="caution">
    <text evidence="4">The sequence shown here is derived from an EMBL/GenBank/DDBJ whole genome shotgun (WGS) entry which is preliminary data.</text>
</comment>
<keyword evidence="2" id="KW-0012">Acyltransferase</keyword>
<dbReference type="InterPro" id="IPR050832">
    <property type="entry name" value="Bact_Acetyltransf"/>
</dbReference>
<evidence type="ECO:0000256" key="2">
    <source>
        <dbReference type="ARBA" id="ARBA00023315"/>
    </source>
</evidence>
<accession>A0ABU0GJ46</accession>